<keyword evidence="2" id="KW-1185">Reference proteome</keyword>
<dbReference type="Proteomes" id="UP000652013">
    <property type="component" value="Unassembled WGS sequence"/>
</dbReference>
<evidence type="ECO:0000313" key="2">
    <source>
        <dbReference type="Proteomes" id="UP000652013"/>
    </source>
</evidence>
<dbReference type="EMBL" id="BOOY01000032">
    <property type="protein sequence ID" value="GIJ05210.1"/>
    <property type="molecule type" value="Genomic_DNA"/>
</dbReference>
<protein>
    <submittedName>
        <fullName evidence="1">Uncharacterized protein</fullName>
    </submittedName>
</protein>
<organism evidence="1 2">
    <name type="scientific">Spirilliplanes yamanashiensis</name>
    <dbReference type="NCBI Taxonomy" id="42233"/>
    <lineage>
        <taxon>Bacteria</taxon>
        <taxon>Bacillati</taxon>
        <taxon>Actinomycetota</taxon>
        <taxon>Actinomycetes</taxon>
        <taxon>Micromonosporales</taxon>
        <taxon>Micromonosporaceae</taxon>
        <taxon>Spirilliplanes</taxon>
    </lineage>
</organism>
<name>A0A8J3YC15_9ACTN</name>
<accession>A0A8J3YC15</accession>
<gene>
    <name evidence="1" type="ORF">Sya03_45620</name>
</gene>
<proteinExistence type="predicted"/>
<sequence length="154" mass="15625">MRTLDPMPAEPTLTGLARLRARRAQLDAEELELLTAARAAGATWAQIAAALGVATRQAAEQRHARLLRATRHHDGDTPPVTELRAAAAGLRAALAGTGPALTLATLDAAATAPPGALYSLAAHVAADLTAADLTAAPAATRSAAARFTAAALTR</sequence>
<evidence type="ECO:0000313" key="1">
    <source>
        <dbReference type="EMBL" id="GIJ05210.1"/>
    </source>
</evidence>
<comment type="caution">
    <text evidence="1">The sequence shown here is derived from an EMBL/GenBank/DDBJ whole genome shotgun (WGS) entry which is preliminary data.</text>
</comment>
<dbReference type="AlphaFoldDB" id="A0A8J3YC15"/>
<reference evidence="1" key="1">
    <citation type="submission" date="2021-01" db="EMBL/GenBank/DDBJ databases">
        <title>Whole genome shotgun sequence of Spirilliplanes yamanashiensis NBRC 15828.</title>
        <authorList>
            <person name="Komaki H."/>
            <person name="Tamura T."/>
        </authorList>
    </citation>
    <scope>NUCLEOTIDE SEQUENCE</scope>
    <source>
        <strain evidence="1">NBRC 15828</strain>
    </source>
</reference>